<comment type="caution">
    <text evidence="2">The sequence shown here is derived from an EMBL/GenBank/DDBJ whole genome shotgun (WGS) entry which is preliminary data.</text>
</comment>
<keyword evidence="1" id="KW-0175">Coiled coil</keyword>
<sequence length="201" mass="22269">MPAPRGSRNAALYQQRLMDHTASRVELALSALKKSGALFRNITNLSRQVSGQIGISDVSLRRNERYRAMLDEYLVSQKGAASILSPLHQDLTFLRSKIKMLQLENANKEQKIRRLELALSKVGLPEPIVEAPLNCNIGGWTSHFIQTANLVLALVDWGDLKLDAEMQSIVDDYAPPGSDVIANVNLAGPFFEWLADQEKGS</sequence>
<accession>A0A0F9NB16</accession>
<dbReference type="EMBL" id="LAZR01008475">
    <property type="protein sequence ID" value="KKM78562.1"/>
    <property type="molecule type" value="Genomic_DNA"/>
</dbReference>
<reference evidence="2" key="1">
    <citation type="journal article" date="2015" name="Nature">
        <title>Complex archaea that bridge the gap between prokaryotes and eukaryotes.</title>
        <authorList>
            <person name="Spang A."/>
            <person name="Saw J.H."/>
            <person name="Jorgensen S.L."/>
            <person name="Zaremba-Niedzwiedzka K."/>
            <person name="Martijn J."/>
            <person name="Lind A.E."/>
            <person name="van Eijk R."/>
            <person name="Schleper C."/>
            <person name="Guy L."/>
            <person name="Ettema T.J."/>
        </authorList>
    </citation>
    <scope>NUCLEOTIDE SEQUENCE</scope>
</reference>
<gene>
    <name evidence="2" type="ORF">LCGC14_1358690</name>
</gene>
<protein>
    <submittedName>
        <fullName evidence="2">Uncharacterized protein</fullName>
    </submittedName>
</protein>
<name>A0A0F9NB16_9ZZZZ</name>
<dbReference type="AlphaFoldDB" id="A0A0F9NB16"/>
<organism evidence="2">
    <name type="scientific">marine sediment metagenome</name>
    <dbReference type="NCBI Taxonomy" id="412755"/>
    <lineage>
        <taxon>unclassified sequences</taxon>
        <taxon>metagenomes</taxon>
        <taxon>ecological metagenomes</taxon>
    </lineage>
</organism>
<evidence type="ECO:0000256" key="1">
    <source>
        <dbReference type="SAM" id="Coils"/>
    </source>
</evidence>
<feature type="coiled-coil region" evidence="1">
    <location>
        <begin position="91"/>
        <end position="118"/>
    </location>
</feature>
<proteinExistence type="predicted"/>
<evidence type="ECO:0000313" key="2">
    <source>
        <dbReference type="EMBL" id="KKM78562.1"/>
    </source>
</evidence>